<keyword evidence="9" id="KW-0963">Cytoplasm</keyword>
<dbReference type="PIRSF" id="PIRSF001423">
    <property type="entry name" value="Urocanate_hydrat"/>
    <property type="match status" value="1"/>
</dbReference>
<organism evidence="13 14">
    <name type="scientific">Saxibacter everestensis</name>
    <dbReference type="NCBI Taxonomy" id="2909229"/>
    <lineage>
        <taxon>Bacteria</taxon>
        <taxon>Bacillati</taxon>
        <taxon>Actinomycetota</taxon>
        <taxon>Actinomycetes</taxon>
        <taxon>Micrococcales</taxon>
        <taxon>Brevibacteriaceae</taxon>
        <taxon>Saxibacter</taxon>
    </lineage>
</organism>
<dbReference type="EMBL" id="CP090958">
    <property type="protein sequence ID" value="WGW13209.1"/>
    <property type="molecule type" value="Genomic_DNA"/>
</dbReference>
<dbReference type="SUPFAM" id="SSF111326">
    <property type="entry name" value="Urocanase"/>
    <property type="match status" value="1"/>
</dbReference>
<dbReference type="InterPro" id="IPR035401">
    <property type="entry name" value="Urocanase_C"/>
</dbReference>
<evidence type="ECO:0000256" key="6">
    <source>
        <dbReference type="ARBA" id="ARBA00023239"/>
    </source>
</evidence>
<gene>
    <name evidence="9" type="primary">hutU</name>
    <name evidence="13" type="ORF">LWF01_05425</name>
</gene>
<feature type="binding site" evidence="9">
    <location>
        <position position="489"/>
    </location>
    <ligand>
        <name>NAD(+)</name>
        <dbReference type="ChEBI" id="CHEBI:57540"/>
    </ligand>
</feature>
<feature type="binding site" evidence="9">
    <location>
        <position position="199"/>
    </location>
    <ligand>
        <name>NAD(+)</name>
        <dbReference type="ChEBI" id="CHEBI:57540"/>
    </ligand>
</feature>
<dbReference type="InterPro" id="IPR035400">
    <property type="entry name" value="Urocanase_N"/>
</dbReference>
<feature type="binding site" evidence="9">
    <location>
        <begin position="261"/>
        <end position="265"/>
    </location>
    <ligand>
        <name>NAD(+)</name>
        <dbReference type="ChEBI" id="CHEBI:57540"/>
    </ligand>
</feature>
<comment type="function">
    <text evidence="9">Catalyzes the conversion of urocanate to 4-imidazolone-5-propionate.</text>
</comment>
<dbReference type="HAMAP" id="MF_00577">
    <property type="entry name" value="HutU"/>
    <property type="match status" value="1"/>
</dbReference>
<dbReference type="InterPro" id="IPR023636">
    <property type="entry name" value="Urocanase_CS"/>
</dbReference>
<comment type="similarity">
    <text evidence="2 9">Belongs to the urocanase family.</text>
</comment>
<protein>
    <recommendedName>
        <fullName evidence="3 9">Urocanate hydratase</fullName>
        <shortName evidence="9">Urocanase</shortName>
        <ecNumber evidence="3 9">4.2.1.49</ecNumber>
    </recommendedName>
    <alternativeName>
        <fullName evidence="7 9">Imidazolonepropionate hydrolase</fullName>
    </alternativeName>
</protein>
<evidence type="ECO:0000256" key="7">
    <source>
        <dbReference type="ARBA" id="ARBA00031640"/>
    </source>
</evidence>
<dbReference type="PANTHER" id="PTHR12216">
    <property type="entry name" value="UROCANATE HYDRATASE"/>
    <property type="match status" value="1"/>
</dbReference>
<feature type="binding site" evidence="9">
    <location>
        <position position="128"/>
    </location>
    <ligand>
        <name>NAD(+)</name>
        <dbReference type="ChEBI" id="CHEBI:57540"/>
    </ligand>
</feature>
<evidence type="ECO:0000259" key="11">
    <source>
        <dbReference type="Pfam" id="PF17391"/>
    </source>
</evidence>
<dbReference type="Pfam" id="PF17391">
    <property type="entry name" value="Urocanase_N"/>
    <property type="match status" value="1"/>
</dbReference>
<feature type="active site" evidence="9">
    <location>
        <position position="407"/>
    </location>
</feature>
<dbReference type="PANTHER" id="PTHR12216:SF4">
    <property type="entry name" value="UROCANATE HYDRATASE"/>
    <property type="match status" value="1"/>
</dbReference>
<keyword evidence="5 9" id="KW-0520">NAD</keyword>
<sequence length="553" mass="59575">MSTSGPRPVSSPRGAALNAKSWQTEAPLRMLMNNLDPDVAERPDDLVVYGGTGRAARSWEAFDAIVRSLKDLEDDETLLVQSGKPVGIFRTHEWAPRVLIANSNLVGDWATWPEFRKLEAAGLTMYGQMTAGSWIYIGTQGILQGTYETFGAIARKRFGGTLAGTLTVTGGCGGMGGAQPLAVTMNEGVVLIVDVDSERLERRRSRGYLDRVADNLDDAIAQVEAAKAERLPLSVGVVGNCAEVLPELLERGVDVDIVTDQTSAHDPLSYLPAGIDVGDWSDYAAKKPEEFTDRARESMAKHVAAMVGFMDAGAEVFDYGNSIRQEAKLGGFDRAFDFPGFVPAYIRPLFAEGKGPFRWAALSGDPADIARTDRAILELFPEDEHLHRWITAAGEKIQFEGLPARICWLGYGERAKAGAKFNELVANGEISAPIVIGRDHLDSGSVASPYRETESMADGSDAIADWPLLNALLNTASGATWVSLHHGGGVGIGRSIHAGQVIVADGTDLAAEKISRVLTNDPGMGVIRHVDAGYDRADEVARERGVRIPMWES</sequence>
<dbReference type="Gene3D" id="3.40.50.10730">
    <property type="entry name" value="Urocanase like domains"/>
    <property type="match status" value="1"/>
</dbReference>
<keyword evidence="14" id="KW-1185">Reference proteome</keyword>
<dbReference type="InterPro" id="IPR055351">
    <property type="entry name" value="Urocanase"/>
</dbReference>
<feature type="domain" description="Urocanase Rossmann-like" evidence="10">
    <location>
        <begin position="138"/>
        <end position="345"/>
    </location>
</feature>
<dbReference type="InterPro" id="IPR038364">
    <property type="entry name" value="Urocanase_central_sf"/>
</dbReference>
<feature type="binding site" evidence="9">
    <location>
        <position position="194"/>
    </location>
    <ligand>
        <name>NAD(+)</name>
        <dbReference type="ChEBI" id="CHEBI:57540"/>
    </ligand>
</feature>
<keyword evidence="6 9" id="KW-0456">Lyase</keyword>
<proteinExistence type="inferred from homology"/>
<feature type="binding site" evidence="9">
    <location>
        <begin position="174"/>
        <end position="176"/>
    </location>
    <ligand>
        <name>NAD(+)</name>
        <dbReference type="ChEBI" id="CHEBI:57540"/>
    </ligand>
</feature>
<dbReference type="Pfam" id="PF17392">
    <property type="entry name" value="Urocanase_C"/>
    <property type="match status" value="1"/>
</dbReference>
<feature type="domain" description="Urocanase N-terminal" evidence="11">
    <location>
        <begin position="10"/>
        <end position="135"/>
    </location>
</feature>
<dbReference type="InterPro" id="IPR023637">
    <property type="entry name" value="Urocanase-like"/>
</dbReference>
<evidence type="ECO:0000256" key="3">
    <source>
        <dbReference type="ARBA" id="ARBA00011992"/>
    </source>
</evidence>
<comment type="caution">
    <text evidence="9">Lacks conserved residue(s) required for the propagation of feature annotation.</text>
</comment>
<dbReference type="Proteomes" id="UP001209083">
    <property type="component" value="Chromosome"/>
</dbReference>
<feature type="domain" description="Urocanase C-terminal" evidence="12">
    <location>
        <begin position="348"/>
        <end position="542"/>
    </location>
</feature>
<dbReference type="InterPro" id="IPR036190">
    <property type="entry name" value="Urocanase_sf"/>
</dbReference>
<comment type="cofactor">
    <cofactor evidence="9">
        <name>NAD(+)</name>
        <dbReference type="ChEBI" id="CHEBI:57540"/>
    </cofactor>
    <text evidence="9">Binds 1 NAD(+) per subunit.</text>
</comment>
<evidence type="ECO:0000259" key="12">
    <source>
        <dbReference type="Pfam" id="PF17392"/>
    </source>
</evidence>
<dbReference type="NCBIfam" id="TIGR01228">
    <property type="entry name" value="hutU"/>
    <property type="match status" value="1"/>
</dbReference>
<reference evidence="13 14" key="1">
    <citation type="submission" date="2023-05" db="EMBL/GenBank/DDBJ databases">
        <title>Lithophilousrod everest ZFBP1038 complete genpme.</title>
        <authorList>
            <person name="Tian M."/>
        </authorList>
    </citation>
    <scope>NUCLEOTIDE SEQUENCE [LARGE SCALE GENOMIC DNA]</scope>
    <source>
        <strain evidence="13 14">ZFBP1038</strain>
    </source>
</reference>
<evidence type="ECO:0000256" key="5">
    <source>
        <dbReference type="ARBA" id="ARBA00023027"/>
    </source>
</evidence>
<feature type="binding site" evidence="9">
    <location>
        <begin position="270"/>
        <end position="271"/>
    </location>
    <ligand>
        <name>NAD(+)</name>
        <dbReference type="ChEBI" id="CHEBI:57540"/>
    </ligand>
</feature>
<accession>A0ABY8QY66</accession>
<evidence type="ECO:0000256" key="4">
    <source>
        <dbReference type="ARBA" id="ARBA00022808"/>
    </source>
</evidence>
<evidence type="ECO:0000313" key="14">
    <source>
        <dbReference type="Proteomes" id="UP001209083"/>
    </source>
</evidence>
<dbReference type="RefSeq" id="WP_349640024.1">
    <property type="nucleotide sequence ID" value="NZ_CP090958.1"/>
</dbReference>
<evidence type="ECO:0000256" key="2">
    <source>
        <dbReference type="ARBA" id="ARBA00007578"/>
    </source>
</evidence>
<comment type="subcellular location">
    <subcellularLocation>
        <location evidence="9">Cytoplasm</location>
    </subcellularLocation>
</comment>
<evidence type="ECO:0000313" key="13">
    <source>
        <dbReference type="EMBL" id="WGW13209.1"/>
    </source>
</evidence>
<evidence type="ECO:0000259" key="10">
    <source>
        <dbReference type="Pfam" id="PF01175"/>
    </source>
</evidence>
<dbReference type="Pfam" id="PF01175">
    <property type="entry name" value="Urocanase"/>
    <property type="match status" value="1"/>
</dbReference>
<comment type="pathway">
    <text evidence="1 9">Amino-acid degradation; L-histidine degradation into L-glutamate; N-formimidoyl-L-glutamate from L-histidine: step 2/3.</text>
</comment>
<dbReference type="Gene3D" id="3.40.1770.10">
    <property type="entry name" value="Urocanase superfamily"/>
    <property type="match status" value="1"/>
</dbReference>
<evidence type="ECO:0000256" key="1">
    <source>
        <dbReference type="ARBA" id="ARBA00004794"/>
    </source>
</evidence>
<dbReference type="GO" id="GO:0016153">
    <property type="term" value="F:urocanate hydratase activity"/>
    <property type="evidence" value="ECO:0007669"/>
    <property type="project" value="UniProtKB-EC"/>
</dbReference>
<dbReference type="NCBIfam" id="NF003820">
    <property type="entry name" value="PRK05414.1"/>
    <property type="match status" value="1"/>
</dbReference>
<evidence type="ECO:0000256" key="8">
    <source>
        <dbReference type="ARBA" id="ARBA00047623"/>
    </source>
</evidence>
<dbReference type="EC" id="4.2.1.49" evidence="3 9"/>
<dbReference type="PROSITE" id="PS01233">
    <property type="entry name" value="UROCANASE"/>
    <property type="match status" value="1"/>
</dbReference>
<feature type="binding site" evidence="9">
    <location>
        <position position="319"/>
    </location>
    <ligand>
        <name>NAD(+)</name>
        <dbReference type="ChEBI" id="CHEBI:57540"/>
    </ligand>
</feature>
<comment type="catalytic activity">
    <reaction evidence="8 9">
        <text>4-imidazolone-5-propanoate = trans-urocanate + H2O</text>
        <dbReference type="Rhea" id="RHEA:13101"/>
        <dbReference type="ChEBI" id="CHEBI:15377"/>
        <dbReference type="ChEBI" id="CHEBI:17771"/>
        <dbReference type="ChEBI" id="CHEBI:77893"/>
        <dbReference type="EC" id="4.2.1.49"/>
    </reaction>
</comment>
<dbReference type="InterPro" id="IPR035085">
    <property type="entry name" value="Urocanase_Rossmann-like"/>
</dbReference>
<evidence type="ECO:0000256" key="9">
    <source>
        <dbReference type="HAMAP-Rule" id="MF_00577"/>
    </source>
</evidence>
<name>A0ABY8QY66_9MICO</name>
<keyword evidence="4 9" id="KW-0369">Histidine metabolism</keyword>
<feature type="binding site" evidence="9">
    <location>
        <begin position="50"/>
        <end position="51"/>
    </location>
    <ligand>
        <name>NAD(+)</name>
        <dbReference type="ChEBI" id="CHEBI:57540"/>
    </ligand>
</feature>